<dbReference type="EMBL" id="LJOW01000082">
    <property type="protein sequence ID" value="OBQ42842.1"/>
    <property type="molecule type" value="Genomic_DNA"/>
</dbReference>
<feature type="transmembrane region" description="Helical" evidence="1">
    <location>
        <begin position="1073"/>
        <end position="1096"/>
    </location>
</feature>
<evidence type="ECO:0000313" key="2">
    <source>
        <dbReference type="EMBL" id="OBQ42842.1"/>
    </source>
</evidence>
<protein>
    <submittedName>
        <fullName evidence="2">Uncharacterized protein</fullName>
    </submittedName>
</protein>
<keyword evidence="1" id="KW-0472">Membrane</keyword>
<keyword evidence="1" id="KW-0812">Transmembrane</keyword>
<dbReference type="AlphaFoldDB" id="A0A1B7X0E9"/>
<dbReference type="InterPro" id="IPR013320">
    <property type="entry name" value="ConA-like_dom_sf"/>
</dbReference>
<gene>
    <name evidence="2" type="ORF">AN484_15540</name>
</gene>
<organism evidence="2 3">
    <name type="scientific">Aphanizomenon flos-aquae WA102</name>
    <dbReference type="NCBI Taxonomy" id="1710896"/>
    <lineage>
        <taxon>Bacteria</taxon>
        <taxon>Bacillati</taxon>
        <taxon>Cyanobacteriota</taxon>
        <taxon>Cyanophyceae</taxon>
        <taxon>Nostocales</taxon>
        <taxon>Aphanizomenonaceae</taxon>
        <taxon>Aphanizomenon</taxon>
    </lineage>
</organism>
<sequence>MKNNQIVNYFGGLEGEFTIEIKDAKTLEVRQTITQKNTITDRFINEAYTARHSTYANEYIGYGGIILPWLTSLNISFSTEAPGNGKRSLFWIGNFIGTASTDTVNIGPKTNYIDFNNDGIVEEITISQRLGFVGSLYPSNIAFDRFFRTIALTNIASAIDHTAAQANSGTSGAIWAYIDIGSNIQQKKNEIIDVTYRIRLPSSYSGYNNVPAISQDMIYAINRANGFSWNSTFYTSIRNFVFPLLYGNFKEANKSCLNFFVYGDGVRKFSDDSEEVHTQAYGAARYDFVASVPNTKSVGRYYTMIGTGYQAEPSRDRIAGRTVSKLFGSINYQSTSTPFQNMFSHGNSATLPFQDSNNLASGSGKPNIQGSWADNFPELYRIEILNSGSIGTATYVFQRSRVTHFNDNAFNYIELATIFTHQNNLANGKPYPRYHAGTGETTHDIAYSKTQIIRHDSTGISIINLVNGDHQDWDSSTQPSLPVTALRHVEFVLATGKIYAACDNTGLWEITPGNSSAVINLVTTGCRSVSAGFSNILYALFWDGAIFTLRNSQDWNTNLTFTFPLSNLNSSDNRSLWFITADKSAPNRIALFGTQSNNNALVWWWTLSGGIANGYGFGVAGATNTNALSLRQASPKYLVSSPKGQWYSASIPTPTWTHSGILLTFGTTTSEWIVNNDFDSSGLLGDTPILDENGYLLSGKFIKEGKTTLFQHQTEVDSRYNSIWDSVCWLGDGLFFGSKKDKSGDYIYKYGNANRITGITGAGINTSNVFNPFVWETFHWNPGTSSWVSADPTWNGTAWVQATRTGKPTHAATETLIDGLTINFTELGNLGFVSGNWYTQVVCLGVLKDNINNVSIKASTYLRPTELITVSETLTISTAEPYSAIVSKSSAGGSNPDPSFRWLDVEVIPISAQISGYGTPATVRTNDAIVPAINEIVVNGSTGTLICNSADAGKTITIPQYMIVKGDEPRIAPAQATFANVYRPVLLLRHDTGVIVDAGNIVTRWNDQSGYGNDVVAPTGQNPTSDGTALRRGLPTIRFTDNHKRLVLPDSSPIDISRGFTCVAVINRTNGRVFQYILTLGNLAVFGFVYNSLLLANYGANNQQYNLFKEYGKNGTWAVVSATFNPNTGKASLRVDSVNIGSELHPSYTGRGFGNRVGSQGYQCIGGDGVNDHTFIGNMSFLAAYNNYMTTPELKAVEQAALAIA</sequence>
<accession>A0A1B7X0E9</accession>
<keyword evidence="1" id="KW-1133">Transmembrane helix</keyword>
<dbReference type="Proteomes" id="UP000092093">
    <property type="component" value="Unassembled WGS sequence"/>
</dbReference>
<proteinExistence type="predicted"/>
<dbReference type="SUPFAM" id="SSF49899">
    <property type="entry name" value="Concanavalin A-like lectins/glucanases"/>
    <property type="match status" value="1"/>
</dbReference>
<reference evidence="2 3" key="1">
    <citation type="submission" date="2015-09" db="EMBL/GenBank/DDBJ databases">
        <title>Aphanizomenon flos-aquae WA102.</title>
        <authorList>
            <person name="Driscoll C."/>
        </authorList>
    </citation>
    <scope>NUCLEOTIDE SEQUENCE [LARGE SCALE GENOMIC DNA]</scope>
    <source>
        <strain evidence="2">WA102</strain>
    </source>
</reference>
<name>A0A1B7X0E9_APHFL</name>
<evidence type="ECO:0000313" key="3">
    <source>
        <dbReference type="Proteomes" id="UP000092093"/>
    </source>
</evidence>
<evidence type="ECO:0000256" key="1">
    <source>
        <dbReference type="SAM" id="Phobius"/>
    </source>
</evidence>
<comment type="caution">
    <text evidence="2">The sequence shown here is derived from an EMBL/GenBank/DDBJ whole genome shotgun (WGS) entry which is preliminary data.</text>
</comment>